<sequence>MRMIKIKLKIKIKLNLIQKIKIILLNKIKLYNKSMKKTKLKTDYLQSFSFIALLSYFDINIPNEAEPIMHFSFGILTLTLVALSCFTNVIGYLTAILLFKYYNLADKYPKLHKFFSIFEKTSLFWIIMEAVLGYICITLIIIFTLYVLGEPLFK</sequence>
<feature type="transmembrane region" description="Helical" evidence="1">
    <location>
        <begin position="44"/>
        <end position="61"/>
    </location>
</feature>
<evidence type="ECO:0000256" key="1">
    <source>
        <dbReference type="SAM" id="Phobius"/>
    </source>
</evidence>
<keyword evidence="2" id="KW-0496">Mitochondrion</keyword>
<keyword evidence="1" id="KW-0812">Transmembrane</keyword>
<evidence type="ECO:0000313" key="2">
    <source>
        <dbReference type="EMBL" id="QIC20224.1"/>
    </source>
</evidence>
<accession>A0A6C0W4T9</accession>
<dbReference type="GeneID" id="44795380"/>
<organism evidence="2">
    <name type="scientific">Tricholoma terreum</name>
    <dbReference type="NCBI Taxonomy" id="76328"/>
    <lineage>
        <taxon>Eukaryota</taxon>
        <taxon>Fungi</taxon>
        <taxon>Dikarya</taxon>
        <taxon>Basidiomycota</taxon>
        <taxon>Agaricomycotina</taxon>
        <taxon>Agaricomycetes</taxon>
        <taxon>Agaricomycetidae</taxon>
        <taxon>Agaricales</taxon>
        <taxon>Tricholomatineae</taxon>
        <taxon>Tricholomataceae</taxon>
        <taxon>Tricholoma</taxon>
    </lineage>
</organism>
<proteinExistence type="predicted"/>
<feature type="transmembrane region" description="Helical" evidence="1">
    <location>
        <begin position="73"/>
        <end position="102"/>
    </location>
</feature>
<name>A0A6C0W4T9_9AGAR</name>
<geneLocation type="mitochondrion" evidence="2"/>
<feature type="transmembrane region" description="Helical" evidence="1">
    <location>
        <begin position="123"/>
        <end position="148"/>
    </location>
</feature>
<keyword evidence="1" id="KW-0472">Membrane</keyword>
<protein>
    <submittedName>
        <fullName evidence="2">Uncharacterized protein</fullName>
    </submittedName>
</protein>
<keyword evidence="1" id="KW-1133">Transmembrane helix</keyword>
<dbReference type="AlphaFoldDB" id="A0A6C0W4T9"/>
<reference evidence="2" key="1">
    <citation type="journal article" date="2021" name="Front. Genet.">
        <title>Comparative Mitogenomic Analysis Reveals Dynamics of Intron Within and Between Tricholoma Species and Phylogeny of Basidiomycota.</title>
        <authorList>
            <person name="Huang W."/>
            <person name="Feng H."/>
            <person name="Tu W."/>
            <person name="Xiong C."/>
            <person name="Jin X."/>
            <person name="Li P."/>
            <person name="Wang X."/>
            <person name="Li Q."/>
        </authorList>
    </citation>
    <scope>NUCLEOTIDE SEQUENCE</scope>
</reference>
<dbReference type="RefSeq" id="YP_009739380.1">
    <property type="nucleotide sequence ID" value="NC_046500.1"/>
</dbReference>
<dbReference type="EMBL" id="MN873036">
    <property type="protein sequence ID" value="QIC20224.1"/>
    <property type="molecule type" value="Genomic_DNA"/>
</dbReference>
<gene>
    <name evidence="2" type="primary">orf154</name>
</gene>